<dbReference type="Pfam" id="PF09113">
    <property type="entry name" value="N-glycanase_C"/>
    <property type="match status" value="1"/>
</dbReference>
<reference evidence="3 4" key="1">
    <citation type="submission" date="2024-02" db="EMBL/GenBank/DDBJ databases">
        <authorList>
            <person name="Daric V."/>
            <person name="Darras S."/>
        </authorList>
    </citation>
    <scope>NUCLEOTIDE SEQUENCE [LARGE SCALE GENOMIC DNA]</scope>
</reference>
<dbReference type="PANTHER" id="PTHR39319">
    <property type="entry name" value="SI:DKEY-256H2.1"/>
    <property type="match status" value="1"/>
</dbReference>
<dbReference type="EMBL" id="CAWYQH010000108">
    <property type="protein sequence ID" value="CAK8689568.1"/>
    <property type="molecule type" value="Genomic_DNA"/>
</dbReference>
<dbReference type="Gene3D" id="3.50.30.30">
    <property type="match status" value="1"/>
</dbReference>
<dbReference type="SUPFAM" id="SSF49742">
    <property type="entry name" value="PHM/PNGase F"/>
    <property type="match status" value="1"/>
</dbReference>
<dbReference type="InterPro" id="IPR015196">
    <property type="entry name" value="PngaseF_N"/>
</dbReference>
<dbReference type="InterPro" id="IPR003137">
    <property type="entry name" value="PA_domain"/>
</dbReference>
<dbReference type="Gene3D" id="2.60.120.230">
    <property type="match status" value="2"/>
</dbReference>
<gene>
    <name evidence="3" type="ORF">CVLEPA_LOCUS21554</name>
</gene>
<accession>A0ABP0GF40</accession>
<dbReference type="InterPro" id="IPR008977">
    <property type="entry name" value="PHM/PNGase_F_dom_sf"/>
</dbReference>
<dbReference type="InterPro" id="IPR014784">
    <property type="entry name" value="Cu2_ascorb_mOase-like_C"/>
</dbReference>
<evidence type="ECO:0000259" key="2">
    <source>
        <dbReference type="SMART" id="SM01290"/>
    </source>
</evidence>
<sequence>MNVLANPFSCVDSIQISGCFPDYKDSSFMTYNQISEVNALRTGGILPGTKAQEFSVWTLNHGKVSYPSKQLPSDVPIGFHAFTNQSGFLECMWGNAQSLIDFVETSPENVNYVFMTFDSDSMTTITWMQQQIISGLTQSKMSQQQQKEFLARMFFVITPIPQIGNWIASILREWSCYDHGCGLGQVLFTNPKWQPEIKVLKRVDARYDWVFNHEWAIPSPQVTAVADACDLQKIGDTKNKVALVSDDIANCSVAQKVINLQKAESVGVLVYSRLGYPVQDFNCYGSECNEQVTIPAASIPYNAEIVVAAAVEQSGLIASLQTTSFSNYYFTIDGSGNVSEPGWFLYPSLKFLSWQMQWLTFNQNLLTKISHLKDYVVPVFDNVIMQGQNGTGNVTVHLNSIDKYDAMYLDASLSCPGDRDEMCPPWDHVATLYVCCDGSSLCGAELGRWITTFRRRIGHWITDVSAIMPLFKTSKPNLKCFFMMKVDAWWAQPWLVSLKLRFQKGSTKQYPVSAQKVVHGVYTIKKSEKPVQVTPLFKGGVFDKNYNKHYHPITFNVPEGVTSVKVYAVITGHGSDDFGCGEFCPTSHHFLVNGKHNFTKTFLNAGTPEGCADRVPEGVVPNEHGTWLYGRDGWCDGLQVDPWTFDISQFLTGGENTITYFGFYNGKDPNPSTNPGLIRMVSYLIYYMEK</sequence>
<dbReference type="CDD" id="cd00538">
    <property type="entry name" value="PA"/>
    <property type="match status" value="1"/>
</dbReference>
<dbReference type="InterPro" id="IPR015197">
    <property type="entry name" value="PngaseF_C"/>
</dbReference>
<dbReference type="PANTHER" id="PTHR39319:SF1">
    <property type="entry name" value="SI:DKEY-256H2.1"/>
    <property type="match status" value="1"/>
</dbReference>
<dbReference type="Pfam" id="PF09112">
    <property type="entry name" value="N-glycanase_N"/>
    <property type="match status" value="2"/>
</dbReference>
<dbReference type="Proteomes" id="UP001642483">
    <property type="component" value="Unassembled WGS sequence"/>
</dbReference>
<dbReference type="SMART" id="SM01290">
    <property type="entry name" value="N-glycanase_N"/>
    <property type="match status" value="1"/>
</dbReference>
<keyword evidence="1" id="KW-1015">Disulfide bond</keyword>
<protein>
    <recommendedName>
        <fullName evidence="2">Peptide-N-glycosidase F N-terminal domain-containing protein</fullName>
    </recommendedName>
</protein>
<dbReference type="InterPro" id="IPR053251">
    <property type="entry name" value="N-glycanase"/>
</dbReference>
<evidence type="ECO:0000313" key="3">
    <source>
        <dbReference type="EMBL" id="CAK8689568.1"/>
    </source>
</evidence>
<name>A0ABP0GF40_CLALP</name>
<comment type="caution">
    <text evidence="3">The sequence shown here is derived from an EMBL/GenBank/DDBJ whole genome shotgun (WGS) entry which is preliminary data.</text>
</comment>
<organism evidence="3 4">
    <name type="scientific">Clavelina lepadiformis</name>
    <name type="common">Light-bulb sea squirt</name>
    <name type="synonym">Ascidia lepadiformis</name>
    <dbReference type="NCBI Taxonomy" id="159417"/>
    <lineage>
        <taxon>Eukaryota</taxon>
        <taxon>Metazoa</taxon>
        <taxon>Chordata</taxon>
        <taxon>Tunicata</taxon>
        <taxon>Ascidiacea</taxon>
        <taxon>Aplousobranchia</taxon>
        <taxon>Clavelinidae</taxon>
        <taxon>Clavelina</taxon>
    </lineage>
</organism>
<keyword evidence="4" id="KW-1185">Reference proteome</keyword>
<feature type="domain" description="Peptide-N-glycosidase F N-terminal" evidence="2">
    <location>
        <begin position="376"/>
        <end position="502"/>
    </location>
</feature>
<dbReference type="Pfam" id="PF02225">
    <property type="entry name" value="PA"/>
    <property type="match status" value="1"/>
</dbReference>
<evidence type="ECO:0000256" key="1">
    <source>
        <dbReference type="ARBA" id="ARBA00023157"/>
    </source>
</evidence>
<proteinExistence type="predicted"/>
<evidence type="ECO:0000313" key="4">
    <source>
        <dbReference type="Proteomes" id="UP001642483"/>
    </source>
</evidence>